<dbReference type="GO" id="GO:0006351">
    <property type="term" value="P:DNA-templated transcription"/>
    <property type="evidence" value="ECO:0007669"/>
    <property type="project" value="InterPro"/>
</dbReference>
<dbReference type="Pfam" id="PF05645">
    <property type="entry name" value="RNA_pol_Rpc82"/>
    <property type="match status" value="1"/>
</dbReference>
<evidence type="ECO:0000259" key="3">
    <source>
        <dbReference type="Pfam" id="PF05645"/>
    </source>
</evidence>
<evidence type="ECO:0000313" key="5">
    <source>
        <dbReference type="Proteomes" id="UP000011750"/>
    </source>
</evidence>
<dbReference type="InParanoid" id="M4F5R8"/>
<dbReference type="Gene3D" id="1.10.10.10">
    <property type="entry name" value="Winged helix-like DNA-binding domain superfamily/Winged helix DNA-binding domain"/>
    <property type="match status" value="1"/>
</dbReference>
<feature type="region of interest" description="Disordered" evidence="2">
    <location>
        <begin position="80"/>
        <end position="107"/>
    </location>
</feature>
<keyword evidence="1" id="KW-0240">DNA-directed RNA polymerase</keyword>
<sequence length="173" mass="19406">MGSEAIRDSLQKLVAARFIERVPSPEPVLGNKDEGPAQKKRGAKASKIFKEPESLEERILEAATPVDAIRFPFIFEQGSSSTVADDDSNIPEGKRKQPEVDYSSGPSNEVIWRPNFEELIRRLRHKACVEIVKERRDEGCANVMKAMLEVGRSQEKKAKTDKSGKVLSCFLYN</sequence>
<keyword evidence="1" id="KW-0539">Nucleus</keyword>
<reference evidence="4 5" key="2">
    <citation type="journal article" date="2018" name="Hortic Res">
        <title>Improved Brassica rapa reference genome by single-molecule sequencing and chromosome conformation capture technologies.</title>
        <authorList>
            <person name="Zhang L."/>
            <person name="Cai X."/>
            <person name="Wu J."/>
            <person name="Liu M."/>
            <person name="Grob S."/>
            <person name="Cheng F."/>
            <person name="Liang J."/>
            <person name="Cai C."/>
            <person name="Liu Z."/>
            <person name="Liu B."/>
            <person name="Wang F."/>
            <person name="Li S."/>
            <person name="Liu F."/>
            <person name="Li X."/>
            <person name="Cheng L."/>
            <person name="Yang W."/>
            <person name="Li M.H."/>
            <person name="Grossniklaus U."/>
            <person name="Zheng H."/>
            <person name="Wang X."/>
        </authorList>
    </citation>
    <scope>NUCLEOTIDE SEQUENCE [LARGE SCALE GENOMIC DNA]</scope>
    <source>
        <strain evidence="4 5">cv. Chiifu-401-42</strain>
    </source>
</reference>
<dbReference type="PANTHER" id="PTHR12949">
    <property type="entry name" value="RNA POLYMERASE III DNA DIRECTED -RELATED"/>
    <property type="match status" value="1"/>
</dbReference>
<dbReference type="InterPro" id="IPR036388">
    <property type="entry name" value="WH-like_DNA-bd_sf"/>
</dbReference>
<dbReference type="eggNOG" id="KOG2587">
    <property type="taxonomic scope" value="Eukaryota"/>
</dbReference>
<proteinExistence type="inferred from homology"/>
<dbReference type="InterPro" id="IPR008806">
    <property type="entry name" value="RNA_pol_III_Rpc82_C"/>
</dbReference>
<dbReference type="STRING" id="51351.M4F5R8"/>
<dbReference type="PANTHER" id="PTHR12949:SF0">
    <property type="entry name" value="DNA-DIRECTED RNA POLYMERASE III SUBUNIT RPC3"/>
    <property type="match status" value="1"/>
</dbReference>
<dbReference type="GO" id="GO:0003697">
    <property type="term" value="F:single-stranded DNA binding"/>
    <property type="evidence" value="ECO:0007669"/>
    <property type="project" value="UniProtKB-UniRule"/>
</dbReference>
<comment type="function">
    <text evidence="1">DNA-dependent RNA polymerase catalyzes the transcription of DNA into RNA using the four ribonucleoside triphosphates as substrates. Specific core component of RNA polymerase III which synthesizes small RNAs, such as 5S rRNA and tRNAs.</text>
</comment>
<dbReference type="GO" id="GO:0005666">
    <property type="term" value="C:RNA polymerase III complex"/>
    <property type="evidence" value="ECO:0007669"/>
    <property type="project" value="UniProtKB-UniRule"/>
</dbReference>
<dbReference type="InterPro" id="IPR039748">
    <property type="entry name" value="RPC3"/>
</dbReference>
<reference evidence="4 5" key="1">
    <citation type="journal article" date="2011" name="Nat. Genet.">
        <title>The genome of the mesopolyploid crop species Brassica rapa.</title>
        <authorList>
            <consortium name="Brassica rapa Genome Sequencing Project Consortium"/>
            <person name="Wang X."/>
            <person name="Wang H."/>
            <person name="Wang J."/>
            <person name="Sun R."/>
            <person name="Wu J."/>
            <person name="Liu S."/>
            <person name="Bai Y."/>
            <person name="Mun J.H."/>
            <person name="Bancroft I."/>
            <person name="Cheng F."/>
            <person name="Huang S."/>
            <person name="Li X."/>
            <person name="Hua W."/>
            <person name="Wang J."/>
            <person name="Wang X."/>
            <person name="Freeling M."/>
            <person name="Pires J.C."/>
            <person name="Paterson A.H."/>
            <person name="Chalhoub B."/>
            <person name="Wang B."/>
            <person name="Hayward A."/>
            <person name="Sharpe A.G."/>
            <person name="Park B.S."/>
            <person name="Weisshaar B."/>
            <person name="Liu B."/>
            <person name="Li B."/>
            <person name="Liu B."/>
            <person name="Tong C."/>
            <person name="Song C."/>
            <person name="Duran C."/>
            <person name="Peng C."/>
            <person name="Geng C."/>
            <person name="Koh C."/>
            <person name="Lin C."/>
            <person name="Edwards D."/>
            <person name="Mu D."/>
            <person name="Shen D."/>
            <person name="Soumpourou E."/>
            <person name="Li F."/>
            <person name="Fraser F."/>
            <person name="Conant G."/>
            <person name="Lassalle G."/>
            <person name="King G.J."/>
            <person name="Bonnema G."/>
            <person name="Tang H."/>
            <person name="Wang H."/>
            <person name="Belcram H."/>
            <person name="Zhou H."/>
            <person name="Hirakawa H."/>
            <person name="Abe H."/>
            <person name="Guo H."/>
            <person name="Wang H."/>
            <person name="Jin H."/>
            <person name="Parkin I.A."/>
            <person name="Batley J."/>
            <person name="Kim J.S."/>
            <person name="Just J."/>
            <person name="Li J."/>
            <person name="Xu J."/>
            <person name="Deng J."/>
            <person name="Kim J.A."/>
            <person name="Li J."/>
            <person name="Yu J."/>
            <person name="Meng J."/>
            <person name="Wang J."/>
            <person name="Min J."/>
            <person name="Poulain J."/>
            <person name="Wang J."/>
            <person name="Hatakeyama K."/>
            <person name="Wu K."/>
            <person name="Wang L."/>
            <person name="Fang L."/>
            <person name="Trick M."/>
            <person name="Links M.G."/>
            <person name="Zhao M."/>
            <person name="Jin M."/>
            <person name="Ramchiary N."/>
            <person name="Drou N."/>
            <person name="Berkman P.J."/>
            <person name="Cai Q."/>
            <person name="Huang Q."/>
            <person name="Li R."/>
            <person name="Tabata S."/>
            <person name="Cheng S."/>
            <person name="Zhang S."/>
            <person name="Zhang S."/>
            <person name="Huang S."/>
            <person name="Sato S."/>
            <person name="Sun S."/>
            <person name="Kwon S.J."/>
            <person name="Choi S.R."/>
            <person name="Lee T.H."/>
            <person name="Fan W."/>
            <person name="Zhao X."/>
            <person name="Tan X."/>
            <person name="Xu X."/>
            <person name="Wang Y."/>
            <person name="Qiu Y."/>
            <person name="Yin Y."/>
            <person name="Li Y."/>
            <person name="Du Y."/>
            <person name="Liao Y."/>
            <person name="Lim Y."/>
            <person name="Narusaka Y."/>
            <person name="Wang Y."/>
            <person name="Wang Z."/>
            <person name="Li Z."/>
            <person name="Wang Z."/>
            <person name="Xiong Z."/>
            <person name="Zhang Z."/>
        </authorList>
    </citation>
    <scope>NUCLEOTIDE SEQUENCE [LARGE SCALE GENOMIC DNA]</scope>
    <source>
        <strain evidence="4 5">cv. Chiifu-401-42</strain>
    </source>
</reference>
<name>M4F5R8_BRACM</name>
<dbReference type="EnsemblPlants" id="Bra036424.1">
    <property type="protein sequence ID" value="Bra036424.1-P"/>
    <property type="gene ID" value="Bra036424"/>
</dbReference>
<keyword evidence="1" id="KW-0804">Transcription</keyword>
<dbReference type="Gramene" id="Bra036424.1">
    <property type="protein sequence ID" value="Bra036424.1-P"/>
    <property type="gene ID" value="Bra036424"/>
</dbReference>
<reference evidence="4" key="3">
    <citation type="submission" date="2023-03" db="UniProtKB">
        <authorList>
            <consortium name="EnsemblPlants"/>
        </authorList>
    </citation>
    <scope>IDENTIFICATION</scope>
    <source>
        <strain evidence="4">cv. Chiifu-401-42</strain>
    </source>
</reference>
<keyword evidence="5" id="KW-1185">Reference proteome</keyword>
<organism evidence="4 5">
    <name type="scientific">Brassica campestris</name>
    <name type="common">Field mustard</name>
    <dbReference type="NCBI Taxonomy" id="3711"/>
    <lineage>
        <taxon>Eukaryota</taxon>
        <taxon>Viridiplantae</taxon>
        <taxon>Streptophyta</taxon>
        <taxon>Embryophyta</taxon>
        <taxon>Tracheophyta</taxon>
        <taxon>Spermatophyta</taxon>
        <taxon>Magnoliopsida</taxon>
        <taxon>eudicotyledons</taxon>
        <taxon>Gunneridae</taxon>
        <taxon>Pentapetalae</taxon>
        <taxon>rosids</taxon>
        <taxon>malvids</taxon>
        <taxon>Brassicales</taxon>
        <taxon>Brassicaceae</taxon>
        <taxon>Brassiceae</taxon>
        <taxon>Brassica</taxon>
    </lineage>
</organism>
<feature type="region of interest" description="Disordered" evidence="2">
    <location>
        <begin position="24"/>
        <end position="47"/>
    </location>
</feature>
<evidence type="ECO:0000256" key="1">
    <source>
        <dbReference type="RuleBase" id="RU367076"/>
    </source>
</evidence>
<dbReference type="AlphaFoldDB" id="M4F5R8"/>
<comment type="subunit">
    <text evidence="1">Component of the RNA polymerase III (Pol III) complex consisting of 17 subunits.</text>
</comment>
<dbReference type="HOGENOM" id="CLU_1549780_0_0_1"/>
<dbReference type="Proteomes" id="UP000011750">
    <property type="component" value="Chromosome A07"/>
</dbReference>
<comment type="similarity">
    <text evidence="1">Belongs to the eukaryotic RPC3/POLR3C RNA polymerase subunit family.</text>
</comment>
<feature type="domain" description="RNA polymerase III Rpc82 C -terminal" evidence="3">
    <location>
        <begin position="9"/>
        <end position="161"/>
    </location>
</feature>
<evidence type="ECO:0000256" key="2">
    <source>
        <dbReference type="SAM" id="MobiDB-lite"/>
    </source>
</evidence>
<comment type="subcellular location">
    <subcellularLocation>
        <location evidence="1">Nucleus</location>
    </subcellularLocation>
</comment>
<accession>M4F5R8</accession>
<protein>
    <recommendedName>
        <fullName evidence="1">DNA-directed RNA polymerase III subunit RPC3</fullName>
        <shortName evidence="1">RNA polymerase III subunit C3</shortName>
    </recommendedName>
</protein>
<evidence type="ECO:0000313" key="4">
    <source>
        <dbReference type="EnsemblPlants" id="Bra036424.1-P"/>
    </source>
</evidence>